<dbReference type="AlphaFoldDB" id="A0AAN6ZCV8"/>
<dbReference type="EMBL" id="MU853415">
    <property type="protein sequence ID" value="KAK4132789.1"/>
    <property type="molecule type" value="Genomic_DNA"/>
</dbReference>
<dbReference type="Proteomes" id="UP001304895">
    <property type="component" value="Unassembled WGS sequence"/>
</dbReference>
<comment type="caution">
    <text evidence="1">The sequence shown here is derived from an EMBL/GenBank/DDBJ whole genome shotgun (WGS) entry which is preliminary data.</text>
</comment>
<sequence length="115" mass="12866">MMVMLCRSTGRRAAPCGVIIAPGRAMENSSSHFSKMMAHRARSNLARKTIWTWWSDVENHHLISWRNPANDSESPALTTSVGQTSFLPRSGSGPLVENLSYPPHYLLQDDLMLNL</sequence>
<organism evidence="1 2">
    <name type="scientific">Trichocladium antarcticum</name>
    <dbReference type="NCBI Taxonomy" id="1450529"/>
    <lineage>
        <taxon>Eukaryota</taxon>
        <taxon>Fungi</taxon>
        <taxon>Dikarya</taxon>
        <taxon>Ascomycota</taxon>
        <taxon>Pezizomycotina</taxon>
        <taxon>Sordariomycetes</taxon>
        <taxon>Sordariomycetidae</taxon>
        <taxon>Sordariales</taxon>
        <taxon>Chaetomiaceae</taxon>
        <taxon>Trichocladium</taxon>
    </lineage>
</organism>
<evidence type="ECO:0000313" key="2">
    <source>
        <dbReference type="Proteomes" id="UP001304895"/>
    </source>
</evidence>
<evidence type="ECO:0000313" key="1">
    <source>
        <dbReference type="EMBL" id="KAK4132789.1"/>
    </source>
</evidence>
<reference evidence="1" key="1">
    <citation type="journal article" date="2023" name="Mol. Phylogenet. Evol.">
        <title>Genome-scale phylogeny and comparative genomics of the fungal order Sordariales.</title>
        <authorList>
            <person name="Hensen N."/>
            <person name="Bonometti L."/>
            <person name="Westerberg I."/>
            <person name="Brannstrom I.O."/>
            <person name="Guillou S."/>
            <person name="Cros-Aarteil S."/>
            <person name="Calhoun S."/>
            <person name="Haridas S."/>
            <person name="Kuo A."/>
            <person name="Mondo S."/>
            <person name="Pangilinan J."/>
            <person name="Riley R."/>
            <person name="LaButti K."/>
            <person name="Andreopoulos B."/>
            <person name="Lipzen A."/>
            <person name="Chen C."/>
            <person name="Yan M."/>
            <person name="Daum C."/>
            <person name="Ng V."/>
            <person name="Clum A."/>
            <person name="Steindorff A."/>
            <person name="Ohm R.A."/>
            <person name="Martin F."/>
            <person name="Silar P."/>
            <person name="Natvig D.O."/>
            <person name="Lalanne C."/>
            <person name="Gautier V."/>
            <person name="Ament-Velasquez S.L."/>
            <person name="Kruys A."/>
            <person name="Hutchinson M.I."/>
            <person name="Powell A.J."/>
            <person name="Barry K."/>
            <person name="Miller A.N."/>
            <person name="Grigoriev I.V."/>
            <person name="Debuchy R."/>
            <person name="Gladieux P."/>
            <person name="Hiltunen Thoren M."/>
            <person name="Johannesson H."/>
        </authorList>
    </citation>
    <scope>NUCLEOTIDE SEQUENCE</scope>
    <source>
        <strain evidence="1">CBS 123565</strain>
    </source>
</reference>
<name>A0AAN6ZCV8_9PEZI</name>
<accession>A0AAN6ZCV8</accession>
<reference evidence="1" key="2">
    <citation type="submission" date="2023-05" db="EMBL/GenBank/DDBJ databases">
        <authorList>
            <consortium name="Lawrence Berkeley National Laboratory"/>
            <person name="Steindorff A."/>
            <person name="Hensen N."/>
            <person name="Bonometti L."/>
            <person name="Westerberg I."/>
            <person name="Brannstrom I.O."/>
            <person name="Guillou S."/>
            <person name="Cros-Aarteil S."/>
            <person name="Calhoun S."/>
            <person name="Haridas S."/>
            <person name="Kuo A."/>
            <person name="Mondo S."/>
            <person name="Pangilinan J."/>
            <person name="Riley R."/>
            <person name="Labutti K."/>
            <person name="Andreopoulos B."/>
            <person name="Lipzen A."/>
            <person name="Chen C."/>
            <person name="Yanf M."/>
            <person name="Daum C."/>
            <person name="Ng V."/>
            <person name="Clum A."/>
            <person name="Ohm R."/>
            <person name="Martin F."/>
            <person name="Silar P."/>
            <person name="Natvig D."/>
            <person name="Lalanne C."/>
            <person name="Gautier V."/>
            <person name="Ament-Velasquez S.L."/>
            <person name="Kruys A."/>
            <person name="Hutchinson M.I."/>
            <person name="Powell A.J."/>
            <person name="Barry K."/>
            <person name="Miller A.N."/>
            <person name="Grigoriev I.V."/>
            <person name="Debuchy R."/>
            <person name="Gladieux P."/>
            <person name="Thoren M.H."/>
            <person name="Johannesson H."/>
        </authorList>
    </citation>
    <scope>NUCLEOTIDE SEQUENCE</scope>
    <source>
        <strain evidence="1">CBS 123565</strain>
    </source>
</reference>
<protein>
    <submittedName>
        <fullName evidence="1">Uncharacterized protein</fullName>
    </submittedName>
</protein>
<keyword evidence="2" id="KW-1185">Reference proteome</keyword>
<proteinExistence type="predicted"/>
<gene>
    <name evidence="1" type="ORF">BT67DRAFT_72587</name>
</gene>